<accession>A0A7W7VCX6</accession>
<sequence>MSVFPIHQLIDRARDEAADGVAWLTGRTAGLLDDTAVVLADVSDAAALTAARVSGEAGAAAGRYATQACGWLADQVSDLGERVTGRVEG</sequence>
<reference evidence="1 2" key="1">
    <citation type="submission" date="2020-08" db="EMBL/GenBank/DDBJ databases">
        <title>Genomic Encyclopedia of Type Strains, Phase III (KMG-III): the genomes of soil and plant-associated and newly described type strains.</title>
        <authorList>
            <person name="Whitman W."/>
        </authorList>
    </citation>
    <scope>NUCLEOTIDE SEQUENCE [LARGE SCALE GENOMIC DNA]</scope>
    <source>
        <strain evidence="1 2">CECT 8960</strain>
    </source>
</reference>
<dbReference type="Proteomes" id="UP000520767">
    <property type="component" value="Unassembled WGS sequence"/>
</dbReference>
<name>A0A7W7VCX6_9PSEU</name>
<dbReference type="AlphaFoldDB" id="A0A7W7VCX6"/>
<proteinExistence type="predicted"/>
<keyword evidence="2" id="KW-1185">Reference proteome</keyword>
<organism evidence="1 2">
    <name type="scientific">Actinophytocola algeriensis</name>
    <dbReference type="NCBI Taxonomy" id="1768010"/>
    <lineage>
        <taxon>Bacteria</taxon>
        <taxon>Bacillati</taxon>
        <taxon>Actinomycetota</taxon>
        <taxon>Actinomycetes</taxon>
        <taxon>Pseudonocardiales</taxon>
        <taxon>Pseudonocardiaceae</taxon>
    </lineage>
</organism>
<dbReference type="EMBL" id="JACHJQ010000002">
    <property type="protein sequence ID" value="MBB4905638.1"/>
    <property type="molecule type" value="Genomic_DNA"/>
</dbReference>
<evidence type="ECO:0000313" key="2">
    <source>
        <dbReference type="Proteomes" id="UP000520767"/>
    </source>
</evidence>
<evidence type="ECO:0000313" key="1">
    <source>
        <dbReference type="EMBL" id="MBB4905638.1"/>
    </source>
</evidence>
<gene>
    <name evidence="1" type="ORF">FHR82_001855</name>
</gene>
<protein>
    <submittedName>
        <fullName evidence="1">Acid phosphatase class B</fullName>
    </submittedName>
</protein>
<comment type="caution">
    <text evidence="1">The sequence shown here is derived from an EMBL/GenBank/DDBJ whole genome shotgun (WGS) entry which is preliminary data.</text>
</comment>
<dbReference type="RefSeq" id="WP_184809835.1">
    <property type="nucleotide sequence ID" value="NZ_JACHJQ010000002.1"/>
</dbReference>